<evidence type="ECO:0000313" key="3">
    <source>
        <dbReference type="Proteomes" id="UP000364291"/>
    </source>
</evidence>
<dbReference type="Proteomes" id="UP000364291">
    <property type="component" value="Unassembled WGS sequence"/>
</dbReference>
<dbReference type="InterPro" id="IPR007421">
    <property type="entry name" value="Schlafen_AlbA_2_dom"/>
</dbReference>
<dbReference type="Pfam" id="PF04326">
    <property type="entry name" value="SLFN_AlbA_2"/>
    <property type="match status" value="1"/>
</dbReference>
<dbReference type="AlphaFoldDB" id="A0A5E5P5P2"/>
<reference evidence="2 3" key="1">
    <citation type="submission" date="2019-08" db="EMBL/GenBank/DDBJ databases">
        <authorList>
            <person name="Peeters C."/>
        </authorList>
    </citation>
    <scope>NUCLEOTIDE SEQUENCE [LARGE SCALE GENOMIC DNA]</scope>
    <source>
        <strain evidence="2 3">LMG 18089</strain>
    </source>
</reference>
<evidence type="ECO:0000313" key="2">
    <source>
        <dbReference type="EMBL" id="VVG71660.1"/>
    </source>
</evidence>
<organism evidence="2 3">
    <name type="scientific">Pandoraea apista</name>
    <dbReference type="NCBI Taxonomy" id="93218"/>
    <lineage>
        <taxon>Bacteria</taxon>
        <taxon>Pseudomonadati</taxon>
        <taxon>Pseudomonadota</taxon>
        <taxon>Betaproteobacteria</taxon>
        <taxon>Burkholderiales</taxon>
        <taxon>Burkholderiaceae</taxon>
        <taxon>Pandoraea</taxon>
    </lineage>
</organism>
<protein>
    <recommendedName>
        <fullName evidence="1">Schlafen AlbA-2 domain-containing protein</fullName>
    </recommendedName>
</protein>
<dbReference type="InterPro" id="IPR038461">
    <property type="entry name" value="Schlafen_AlbA_2_dom_sf"/>
</dbReference>
<sequence>MPLPFDLSRITEDDLQALVQARATENSNLEFKQQLPGSDNAGKHELTADVSAFANAGGGDIVYGVAEDGDACATNITPLTGNQDQEVRRLQDILMNGIEPRIPGLAVSSVPVTGGFCVIIRVPKSWIGPHRVKSNQHFFVRESGRKRQLDMPEIKSLFLRAAGFASQVRDFRTDRVGRLIAGESPQPLVPGARLVLHFFPTQTAIGGSTIDPVAYLTAERRLPIYGTTAGNARVNVDGALSVRNTGASDETHGYSLLFRNGIFESVTVLKQYSESGRFILGSQVFEDYTIQLVQGLHREYGHFGIAKEMLCLATIIDGKQTDLGLDRFNYSLDGTQGSFDRDIVPIPDVLIEGVRAPEDELRPVFDLIWQSAGLSRSHNYDDDGNRIVRR</sequence>
<dbReference type="Gene3D" id="3.30.950.30">
    <property type="entry name" value="Schlafen, AAA domain"/>
    <property type="match status" value="1"/>
</dbReference>
<dbReference type="EMBL" id="CABPSX010000004">
    <property type="protein sequence ID" value="VVG71660.1"/>
    <property type="molecule type" value="Genomic_DNA"/>
</dbReference>
<dbReference type="PANTHER" id="PTHR30595:SF6">
    <property type="entry name" value="SCHLAFEN ALBA-2 DOMAIN-CONTAINING PROTEIN"/>
    <property type="match status" value="1"/>
</dbReference>
<dbReference type="PANTHER" id="PTHR30595">
    <property type="entry name" value="GLPR-RELATED TRANSCRIPTIONAL REPRESSOR"/>
    <property type="match status" value="1"/>
</dbReference>
<name>A0A5E5P5P2_9BURK</name>
<gene>
    <name evidence="2" type="ORF">PAP18089_02645</name>
</gene>
<accession>A0A5E5P5P2</accession>
<proteinExistence type="predicted"/>
<dbReference type="OrthoDB" id="8990343at2"/>
<feature type="domain" description="Schlafen AlbA-2" evidence="1">
    <location>
        <begin position="25"/>
        <end position="149"/>
    </location>
</feature>
<dbReference type="RefSeq" id="WP_150728677.1">
    <property type="nucleotide sequence ID" value="NZ_CABPSX010000004.1"/>
</dbReference>
<evidence type="ECO:0000259" key="1">
    <source>
        <dbReference type="Pfam" id="PF04326"/>
    </source>
</evidence>